<evidence type="ECO:0000313" key="6">
    <source>
        <dbReference type="Proteomes" id="UP001595882"/>
    </source>
</evidence>
<name>A0ABV8WVG0_9BACI</name>
<keyword evidence="3" id="KW-0598">Phosphotransferase system</keyword>
<evidence type="ECO:0000256" key="3">
    <source>
        <dbReference type="ARBA" id="ARBA00022683"/>
    </source>
</evidence>
<dbReference type="Pfam" id="PF00381">
    <property type="entry name" value="PTS-HPr"/>
    <property type="match status" value="1"/>
</dbReference>
<evidence type="ECO:0000259" key="4">
    <source>
        <dbReference type="PROSITE" id="PS51350"/>
    </source>
</evidence>
<dbReference type="NCBIfam" id="TIGR01003">
    <property type="entry name" value="PTS_HPr_family"/>
    <property type="match status" value="1"/>
</dbReference>
<evidence type="ECO:0000313" key="5">
    <source>
        <dbReference type="EMBL" id="MFC4403740.1"/>
    </source>
</evidence>
<dbReference type="Proteomes" id="UP001595882">
    <property type="component" value="Unassembled WGS sequence"/>
</dbReference>
<dbReference type="PROSITE" id="PS51350">
    <property type="entry name" value="PTS_HPR_DOM"/>
    <property type="match status" value="1"/>
</dbReference>
<dbReference type="PANTHER" id="PTHR33705:SF2">
    <property type="entry name" value="PHOSPHOCARRIER PROTEIN NPR"/>
    <property type="match status" value="1"/>
</dbReference>
<keyword evidence="2" id="KW-0963">Cytoplasm</keyword>
<reference evidence="6" key="1">
    <citation type="journal article" date="2019" name="Int. J. Syst. Evol. Microbiol.">
        <title>The Global Catalogue of Microorganisms (GCM) 10K type strain sequencing project: providing services to taxonomists for standard genome sequencing and annotation.</title>
        <authorList>
            <consortium name="The Broad Institute Genomics Platform"/>
            <consortium name="The Broad Institute Genome Sequencing Center for Infectious Disease"/>
            <person name="Wu L."/>
            <person name="Ma J."/>
        </authorList>
    </citation>
    <scope>NUCLEOTIDE SEQUENCE [LARGE SCALE GENOMIC DNA]</scope>
    <source>
        <strain evidence="6">CCUG 37865</strain>
    </source>
</reference>
<proteinExistence type="predicted"/>
<dbReference type="InterPro" id="IPR000032">
    <property type="entry name" value="HPr-like"/>
</dbReference>
<comment type="caution">
    <text evidence="5">The sequence shown here is derived from an EMBL/GenBank/DDBJ whole genome shotgun (WGS) entry which is preliminary data.</text>
</comment>
<dbReference type="InterPro" id="IPR035895">
    <property type="entry name" value="HPr-like_sf"/>
</dbReference>
<dbReference type="RefSeq" id="WP_390252278.1">
    <property type="nucleotide sequence ID" value="NZ_JBHSDT010000008.1"/>
</dbReference>
<accession>A0ABV8WVG0</accession>
<dbReference type="PANTHER" id="PTHR33705">
    <property type="entry name" value="PHOSPHOCARRIER PROTEIN HPR"/>
    <property type="match status" value="1"/>
</dbReference>
<sequence length="84" mass="9153">MYVKELTVNRVLGAKGMAGLTNLAQNFESDIKLKSNNYHIDVKSILGLLSLNLGQGMDVTIITKGDDDKEALVAICEYLEAIIP</sequence>
<keyword evidence="6" id="KW-1185">Reference proteome</keyword>
<protein>
    <submittedName>
        <fullName evidence="5">HPr family phosphocarrier protein</fullName>
    </submittedName>
</protein>
<evidence type="ECO:0000256" key="1">
    <source>
        <dbReference type="ARBA" id="ARBA00004496"/>
    </source>
</evidence>
<evidence type="ECO:0000256" key="2">
    <source>
        <dbReference type="ARBA" id="ARBA00022490"/>
    </source>
</evidence>
<gene>
    <name evidence="5" type="ORF">ACFOY7_11730</name>
</gene>
<dbReference type="PRINTS" id="PR00107">
    <property type="entry name" value="PHOSPHOCPHPR"/>
</dbReference>
<dbReference type="InterPro" id="IPR050399">
    <property type="entry name" value="HPr"/>
</dbReference>
<dbReference type="EMBL" id="JBHSDT010000008">
    <property type="protein sequence ID" value="MFC4403740.1"/>
    <property type="molecule type" value="Genomic_DNA"/>
</dbReference>
<dbReference type="Gene3D" id="3.30.1340.10">
    <property type="entry name" value="HPr-like"/>
    <property type="match status" value="1"/>
</dbReference>
<dbReference type="SUPFAM" id="SSF55594">
    <property type="entry name" value="HPr-like"/>
    <property type="match status" value="1"/>
</dbReference>
<organism evidence="5 6">
    <name type="scientific">Gracilibacillus xinjiangensis</name>
    <dbReference type="NCBI Taxonomy" id="1193282"/>
    <lineage>
        <taxon>Bacteria</taxon>
        <taxon>Bacillati</taxon>
        <taxon>Bacillota</taxon>
        <taxon>Bacilli</taxon>
        <taxon>Bacillales</taxon>
        <taxon>Bacillaceae</taxon>
        <taxon>Gracilibacillus</taxon>
    </lineage>
</organism>
<comment type="subcellular location">
    <subcellularLocation>
        <location evidence="1">Cytoplasm</location>
    </subcellularLocation>
</comment>
<feature type="domain" description="HPr" evidence="4">
    <location>
        <begin position="1"/>
        <end position="84"/>
    </location>
</feature>